<name>A0A6A5QLV7_AMPQU</name>
<evidence type="ECO:0000313" key="10">
    <source>
        <dbReference type="EMBL" id="KAF1916403.1"/>
    </source>
</evidence>
<evidence type="ECO:0000256" key="5">
    <source>
        <dbReference type="ARBA" id="ARBA00022737"/>
    </source>
</evidence>
<evidence type="ECO:0000256" key="3">
    <source>
        <dbReference type="ARBA" id="ARBA00022679"/>
    </source>
</evidence>
<dbReference type="SUPFAM" id="SSF57850">
    <property type="entry name" value="RING/U-box"/>
    <property type="match status" value="3"/>
</dbReference>
<dbReference type="CDD" id="cd22584">
    <property type="entry name" value="Rcat_RBR_unk"/>
    <property type="match status" value="1"/>
</dbReference>
<protein>
    <recommendedName>
        <fullName evidence="2">RBR-type E3 ubiquitin transferase</fullName>
        <ecNumber evidence="2">2.3.2.31</ecNumber>
    </recommendedName>
</protein>
<dbReference type="Gene3D" id="1.20.120.1750">
    <property type="match status" value="1"/>
</dbReference>
<dbReference type="PANTHER" id="PTHR11685">
    <property type="entry name" value="RBR FAMILY RING FINGER AND IBR DOMAIN-CONTAINING"/>
    <property type="match status" value="1"/>
</dbReference>
<keyword evidence="5" id="KW-0677">Repeat</keyword>
<evidence type="ECO:0000259" key="9">
    <source>
        <dbReference type="PROSITE" id="PS51873"/>
    </source>
</evidence>
<proteinExistence type="predicted"/>
<evidence type="ECO:0000313" key="11">
    <source>
        <dbReference type="Proteomes" id="UP000800096"/>
    </source>
</evidence>
<dbReference type="PROSITE" id="PS00518">
    <property type="entry name" value="ZF_RING_1"/>
    <property type="match status" value="1"/>
</dbReference>
<evidence type="ECO:0000256" key="2">
    <source>
        <dbReference type="ARBA" id="ARBA00012251"/>
    </source>
</evidence>
<dbReference type="Proteomes" id="UP000800096">
    <property type="component" value="Unassembled WGS sequence"/>
</dbReference>
<dbReference type="InterPro" id="IPR044066">
    <property type="entry name" value="TRIAD_supradom"/>
</dbReference>
<feature type="domain" description="RING-type" evidence="9">
    <location>
        <begin position="42"/>
        <end position="233"/>
    </location>
</feature>
<accession>A0A6A5QLV7</accession>
<dbReference type="EC" id="2.3.2.31" evidence="2"/>
<dbReference type="Pfam" id="PF01485">
    <property type="entry name" value="IBR"/>
    <property type="match status" value="1"/>
</dbReference>
<dbReference type="Gene3D" id="3.30.40.10">
    <property type="entry name" value="Zinc/RING finger domain, C3HC4 (zinc finger)"/>
    <property type="match status" value="1"/>
</dbReference>
<dbReference type="InterPro" id="IPR002867">
    <property type="entry name" value="IBR_dom"/>
</dbReference>
<gene>
    <name evidence="10" type="ORF">BDU57DRAFT_447515</name>
</gene>
<dbReference type="InterPro" id="IPR017907">
    <property type="entry name" value="Znf_RING_CS"/>
</dbReference>
<keyword evidence="8" id="KW-0862">Zinc</keyword>
<dbReference type="GO" id="GO:0061630">
    <property type="term" value="F:ubiquitin protein ligase activity"/>
    <property type="evidence" value="ECO:0007669"/>
    <property type="project" value="UniProtKB-EC"/>
</dbReference>
<evidence type="ECO:0000256" key="4">
    <source>
        <dbReference type="ARBA" id="ARBA00022723"/>
    </source>
</evidence>
<dbReference type="CDD" id="cd20335">
    <property type="entry name" value="BRcat_RBR"/>
    <property type="match status" value="1"/>
</dbReference>
<evidence type="ECO:0000256" key="1">
    <source>
        <dbReference type="ARBA" id="ARBA00001798"/>
    </source>
</evidence>
<keyword evidence="7" id="KW-0833">Ubl conjugation pathway</keyword>
<dbReference type="GO" id="GO:0016567">
    <property type="term" value="P:protein ubiquitination"/>
    <property type="evidence" value="ECO:0007669"/>
    <property type="project" value="InterPro"/>
</dbReference>
<keyword evidence="6" id="KW-0863">Zinc-finger</keyword>
<reference evidence="10" key="1">
    <citation type="journal article" date="2020" name="Stud. Mycol.">
        <title>101 Dothideomycetes genomes: a test case for predicting lifestyles and emergence of pathogens.</title>
        <authorList>
            <person name="Haridas S."/>
            <person name="Albert R."/>
            <person name="Binder M."/>
            <person name="Bloem J."/>
            <person name="Labutti K."/>
            <person name="Salamov A."/>
            <person name="Andreopoulos B."/>
            <person name="Baker S."/>
            <person name="Barry K."/>
            <person name="Bills G."/>
            <person name="Bluhm B."/>
            <person name="Cannon C."/>
            <person name="Castanera R."/>
            <person name="Culley D."/>
            <person name="Daum C."/>
            <person name="Ezra D."/>
            <person name="Gonzalez J."/>
            <person name="Henrissat B."/>
            <person name="Kuo A."/>
            <person name="Liang C."/>
            <person name="Lipzen A."/>
            <person name="Lutzoni F."/>
            <person name="Magnuson J."/>
            <person name="Mondo S."/>
            <person name="Nolan M."/>
            <person name="Ohm R."/>
            <person name="Pangilinan J."/>
            <person name="Park H.-J."/>
            <person name="Ramirez L."/>
            <person name="Alfaro M."/>
            <person name="Sun H."/>
            <person name="Tritt A."/>
            <person name="Yoshinaga Y."/>
            <person name="Zwiers L.-H."/>
            <person name="Turgeon B."/>
            <person name="Goodwin S."/>
            <person name="Spatafora J."/>
            <person name="Crous P."/>
            <person name="Grigoriev I."/>
        </authorList>
    </citation>
    <scope>NUCLEOTIDE SEQUENCE</scope>
    <source>
        <strain evidence="10">HMLAC05119</strain>
    </source>
</reference>
<evidence type="ECO:0000256" key="6">
    <source>
        <dbReference type="ARBA" id="ARBA00022771"/>
    </source>
</evidence>
<dbReference type="GO" id="GO:0008270">
    <property type="term" value="F:zinc ion binding"/>
    <property type="evidence" value="ECO:0007669"/>
    <property type="project" value="UniProtKB-KW"/>
</dbReference>
<keyword evidence="11" id="KW-1185">Reference proteome</keyword>
<dbReference type="OrthoDB" id="10009520at2759"/>
<dbReference type="PROSITE" id="PS51873">
    <property type="entry name" value="TRIAD"/>
    <property type="match status" value="1"/>
</dbReference>
<evidence type="ECO:0000256" key="8">
    <source>
        <dbReference type="ARBA" id="ARBA00022833"/>
    </source>
</evidence>
<evidence type="ECO:0000256" key="7">
    <source>
        <dbReference type="ARBA" id="ARBA00022786"/>
    </source>
</evidence>
<sequence length="325" mass="37175">MSTVTGTVAAQSVIDVSEDETEAGPSMTFAERQGNAIQKLSMEYQCVACTDCQPRTHMVTAKCGHRYCANCAKGLFMRSTKDETYFPPKCCKQPIPLAFVERHMNADEIAIFQLATIEYETKKRTYCSNLSCGSFIPPDRIEAGSQRATCSRCGTETCSSCLNRYHQNSECPDDGALRETLNLAKEMGWQICQTCNRVVQLRSGCNHMTCICKAEFCYVCGVDWKNCDCPPADIDRIEERAEEIVERDAPQGMLAHERRDRLDQVFAQLQDAHECEHSRRFQRVFDSKPRRGFRCELCDARHHKYILQCRRCYVNVCEDCRRNRI</sequence>
<dbReference type="InterPro" id="IPR031127">
    <property type="entry name" value="E3_UB_ligase_RBR"/>
</dbReference>
<dbReference type="SMART" id="SM00647">
    <property type="entry name" value="IBR"/>
    <property type="match status" value="2"/>
</dbReference>
<dbReference type="EMBL" id="ML979135">
    <property type="protein sequence ID" value="KAF1916403.1"/>
    <property type="molecule type" value="Genomic_DNA"/>
</dbReference>
<keyword evidence="3" id="KW-0808">Transferase</keyword>
<organism evidence="10 11">
    <name type="scientific">Ampelomyces quisqualis</name>
    <name type="common">Powdery mildew agent</name>
    <dbReference type="NCBI Taxonomy" id="50730"/>
    <lineage>
        <taxon>Eukaryota</taxon>
        <taxon>Fungi</taxon>
        <taxon>Dikarya</taxon>
        <taxon>Ascomycota</taxon>
        <taxon>Pezizomycotina</taxon>
        <taxon>Dothideomycetes</taxon>
        <taxon>Pleosporomycetidae</taxon>
        <taxon>Pleosporales</taxon>
        <taxon>Pleosporineae</taxon>
        <taxon>Phaeosphaeriaceae</taxon>
        <taxon>Ampelomyces</taxon>
    </lineage>
</organism>
<comment type="catalytic activity">
    <reaction evidence="1">
        <text>[E2 ubiquitin-conjugating enzyme]-S-ubiquitinyl-L-cysteine + [acceptor protein]-L-lysine = [E2 ubiquitin-conjugating enzyme]-L-cysteine + [acceptor protein]-N(6)-ubiquitinyl-L-lysine.</text>
        <dbReference type="EC" id="2.3.2.31"/>
    </reaction>
</comment>
<dbReference type="InterPro" id="IPR013083">
    <property type="entry name" value="Znf_RING/FYVE/PHD"/>
</dbReference>
<dbReference type="AlphaFoldDB" id="A0A6A5QLV7"/>
<keyword evidence="4" id="KW-0479">Metal-binding</keyword>